<accession>A0A8H6XEG1</accession>
<dbReference type="Proteomes" id="UP000620124">
    <property type="component" value="Unassembled WGS sequence"/>
</dbReference>
<keyword evidence="3" id="KW-1185">Reference proteome</keyword>
<reference evidence="2" key="1">
    <citation type="submission" date="2020-05" db="EMBL/GenBank/DDBJ databases">
        <title>Mycena genomes resolve the evolution of fungal bioluminescence.</title>
        <authorList>
            <person name="Tsai I.J."/>
        </authorList>
    </citation>
    <scope>NUCLEOTIDE SEQUENCE</scope>
    <source>
        <strain evidence="2">CCC161011</strain>
    </source>
</reference>
<dbReference type="AlphaFoldDB" id="A0A8H6XEG1"/>
<proteinExistence type="predicted"/>
<organism evidence="2 3">
    <name type="scientific">Mycena venus</name>
    <dbReference type="NCBI Taxonomy" id="2733690"/>
    <lineage>
        <taxon>Eukaryota</taxon>
        <taxon>Fungi</taxon>
        <taxon>Dikarya</taxon>
        <taxon>Basidiomycota</taxon>
        <taxon>Agaricomycotina</taxon>
        <taxon>Agaricomycetes</taxon>
        <taxon>Agaricomycetidae</taxon>
        <taxon>Agaricales</taxon>
        <taxon>Marasmiineae</taxon>
        <taxon>Mycenaceae</taxon>
        <taxon>Mycena</taxon>
    </lineage>
</organism>
<dbReference type="EMBL" id="JACAZI010000020">
    <property type="protein sequence ID" value="KAF7339037.1"/>
    <property type="molecule type" value="Genomic_DNA"/>
</dbReference>
<feature type="chain" id="PRO_5034246414" evidence="1">
    <location>
        <begin position="19"/>
        <end position="217"/>
    </location>
</feature>
<keyword evidence="1" id="KW-0732">Signal</keyword>
<evidence type="ECO:0000256" key="1">
    <source>
        <dbReference type="SAM" id="SignalP"/>
    </source>
</evidence>
<protein>
    <submittedName>
        <fullName evidence="2">Uncharacterized protein</fullName>
    </submittedName>
</protein>
<feature type="signal peptide" evidence="1">
    <location>
        <begin position="1"/>
        <end position="18"/>
    </location>
</feature>
<name>A0A8H6XEG1_9AGAR</name>
<sequence>MTPTSALVTFILLAGAASLHVPPCLPDEDATILSQPMFPVVDPSSLQTINLTLTYFTCPSRQVQPQNANTMKRQSQTPVDLCTLMEGGQVQEGSIFSCEQAPGEEPTNIDCSNIDDTVIDNLVRGMTIIVPPLSGVIVTIQNNTCALTFSNNDLTVTLETCLEAISDMYSNIALGGCHIIPPAPDGFIGSIRSIHSPGNSFLQNWQLNILSFSSLDL</sequence>
<evidence type="ECO:0000313" key="3">
    <source>
        <dbReference type="Proteomes" id="UP000620124"/>
    </source>
</evidence>
<evidence type="ECO:0000313" key="2">
    <source>
        <dbReference type="EMBL" id="KAF7339037.1"/>
    </source>
</evidence>
<comment type="caution">
    <text evidence="2">The sequence shown here is derived from an EMBL/GenBank/DDBJ whole genome shotgun (WGS) entry which is preliminary data.</text>
</comment>
<gene>
    <name evidence="2" type="ORF">MVEN_01979900</name>
</gene>
<dbReference type="OrthoDB" id="2953916at2759"/>